<reference evidence="1" key="3">
    <citation type="submission" date="2020-05" db="UniProtKB">
        <authorList>
            <consortium name="EnsemblMetazoa"/>
        </authorList>
    </citation>
    <scope>IDENTIFICATION</scope>
    <source>
        <strain evidence="1">PEST</strain>
    </source>
</reference>
<dbReference type="RefSeq" id="XP_061513354.1">
    <property type="nucleotide sequence ID" value="XM_061657370.1"/>
</dbReference>
<dbReference type="VEuPathDB" id="VectorBase:AGAP029308"/>
<dbReference type="InParanoid" id="A0A453YZM6"/>
<dbReference type="InterPro" id="IPR036770">
    <property type="entry name" value="Ankyrin_rpt-contain_sf"/>
</dbReference>
<dbReference type="GeneID" id="4577583"/>
<dbReference type="RefSeq" id="XP_061513353.1">
    <property type="nucleotide sequence ID" value="XM_061657369.1"/>
</dbReference>
<dbReference type="Gene3D" id="1.25.40.20">
    <property type="entry name" value="Ankyrin repeat-containing domain"/>
    <property type="match status" value="1"/>
</dbReference>
<organism evidence="1 2">
    <name type="scientific">Anopheles gambiae</name>
    <name type="common">African malaria mosquito</name>
    <dbReference type="NCBI Taxonomy" id="7165"/>
    <lineage>
        <taxon>Eukaryota</taxon>
        <taxon>Metazoa</taxon>
        <taxon>Ecdysozoa</taxon>
        <taxon>Arthropoda</taxon>
        <taxon>Hexapoda</taxon>
        <taxon>Insecta</taxon>
        <taxon>Pterygota</taxon>
        <taxon>Neoptera</taxon>
        <taxon>Endopterygota</taxon>
        <taxon>Diptera</taxon>
        <taxon>Nematocera</taxon>
        <taxon>Culicoidea</taxon>
        <taxon>Culicidae</taxon>
        <taxon>Anophelinae</taxon>
        <taxon>Anopheles</taxon>
    </lineage>
</organism>
<evidence type="ECO:0000313" key="2">
    <source>
        <dbReference type="Proteomes" id="UP000007062"/>
    </source>
</evidence>
<reference evidence="1 2" key="1">
    <citation type="journal article" date="2002" name="Science">
        <title>The genome sequence of the malaria mosquito Anopheles gambiae.</title>
        <authorList>
            <person name="Holt R.A."/>
            <person name="Subramanian G.M."/>
            <person name="Halpern A."/>
            <person name="Sutton G.G."/>
            <person name="Charlab R."/>
            <person name="Nusskern D.R."/>
            <person name="Wincker P."/>
            <person name="Clark A.G."/>
            <person name="Ribeiro J.M."/>
            <person name="Wides R."/>
            <person name="Salzberg S.L."/>
            <person name="Loftus B."/>
            <person name="Yandell M."/>
            <person name="Majoros W.H."/>
            <person name="Rusch D.B."/>
            <person name="Lai Z."/>
            <person name="Kraft C.L."/>
            <person name="Abril J.F."/>
            <person name="Anthouard V."/>
            <person name="Arensburger P."/>
            <person name="Atkinson P.W."/>
            <person name="Baden H."/>
            <person name="de Berardinis V."/>
            <person name="Baldwin D."/>
            <person name="Benes V."/>
            <person name="Biedler J."/>
            <person name="Blass C."/>
            <person name="Bolanos R."/>
            <person name="Boscus D."/>
            <person name="Barnstead M."/>
            <person name="Cai S."/>
            <person name="Center A."/>
            <person name="Chaturverdi K."/>
            <person name="Christophides G.K."/>
            <person name="Chrystal M.A."/>
            <person name="Clamp M."/>
            <person name="Cravchik A."/>
            <person name="Curwen V."/>
            <person name="Dana A."/>
            <person name="Delcher A."/>
            <person name="Dew I."/>
            <person name="Evans C.A."/>
            <person name="Flanigan M."/>
            <person name="Grundschober-Freimoser A."/>
            <person name="Friedli L."/>
            <person name="Gu Z."/>
            <person name="Guan P."/>
            <person name="Guigo R."/>
            <person name="Hillenmeyer M.E."/>
            <person name="Hladun S.L."/>
            <person name="Hogan J.R."/>
            <person name="Hong Y.S."/>
            <person name="Hoover J."/>
            <person name="Jaillon O."/>
            <person name="Ke Z."/>
            <person name="Kodira C."/>
            <person name="Kokoza E."/>
            <person name="Koutsos A."/>
            <person name="Letunic I."/>
            <person name="Levitsky A."/>
            <person name="Liang Y."/>
            <person name="Lin J.J."/>
            <person name="Lobo N.F."/>
            <person name="Lopez J.R."/>
            <person name="Malek J.A."/>
            <person name="McIntosh T.C."/>
            <person name="Meister S."/>
            <person name="Miller J."/>
            <person name="Mobarry C."/>
            <person name="Mongin E."/>
            <person name="Murphy S.D."/>
            <person name="O'Brochta D.A."/>
            <person name="Pfannkoch C."/>
            <person name="Qi R."/>
            <person name="Regier M.A."/>
            <person name="Remington K."/>
            <person name="Shao H."/>
            <person name="Sharakhova M.V."/>
            <person name="Sitter C.D."/>
            <person name="Shetty J."/>
            <person name="Smith T.J."/>
            <person name="Strong R."/>
            <person name="Sun J."/>
            <person name="Thomasova D."/>
            <person name="Ton L.Q."/>
            <person name="Topalis P."/>
            <person name="Tu Z."/>
            <person name="Unger M.F."/>
            <person name="Walenz B."/>
            <person name="Wang A."/>
            <person name="Wang J."/>
            <person name="Wang M."/>
            <person name="Wang X."/>
            <person name="Woodford K.J."/>
            <person name="Wortman J.R."/>
            <person name="Wu M."/>
            <person name="Yao A."/>
            <person name="Zdobnov E.M."/>
            <person name="Zhang H."/>
            <person name="Zhao Q."/>
            <person name="Zhao S."/>
            <person name="Zhu S.C."/>
            <person name="Zhimulev I."/>
            <person name="Coluzzi M."/>
            <person name="della Torre A."/>
            <person name="Roth C.W."/>
            <person name="Louis C."/>
            <person name="Kalush F."/>
            <person name="Mural R.J."/>
            <person name="Myers E.W."/>
            <person name="Adams M.D."/>
            <person name="Smith H.O."/>
            <person name="Broder S."/>
            <person name="Gardner M.J."/>
            <person name="Fraser C.M."/>
            <person name="Birney E."/>
            <person name="Bork P."/>
            <person name="Brey P.T."/>
            <person name="Venter J.C."/>
            <person name="Weissenbach J."/>
            <person name="Kafatos F.C."/>
            <person name="Collins F.H."/>
            <person name="Hoffman S.L."/>
        </authorList>
    </citation>
    <scope>NUCLEOTIDE SEQUENCE [LARGE SCALE GENOMIC DNA]</scope>
    <source>
        <strain evidence="1 2">PEST</strain>
    </source>
</reference>
<proteinExistence type="predicted"/>
<reference evidence="1 2" key="2">
    <citation type="journal article" date="2004" name="Trends Parasitol.">
        <title>The Anopheles gambiae genome: an update.</title>
        <authorList>
            <person name="Mongin E."/>
            <person name="Louis C."/>
            <person name="Holt R.A."/>
            <person name="Birney E."/>
            <person name="Collins F.H."/>
        </authorList>
    </citation>
    <scope>NUCLEOTIDE SEQUENCE [LARGE SCALE GENOMIC DNA]</scope>
    <source>
        <strain evidence="1 2">PEST</strain>
    </source>
</reference>
<accession>A0A453YZM6</accession>
<dbReference type="Proteomes" id="UP000007062">
    <property type="component" value="Chromosome 3L"/>
</dbReference>
<name>A0A453YZM6_ANOGA</name>
<dbReference type="EMBL" id="AAAB01008986">
    <property type="status" value="NOT_ANNOTATED_CDS"/>
    <property type="molecule type" value="Genomic_DNA"/>
</dbReference>
<dbReference type="SUPFAM" id="SSF48403">
    <property type="entry name" value="Ankyrin repeat"/>
    <property type="match status" value="1"/>
</dbReference>
<sequence>MSEEALPNAPRRELLKEADLLAQVSSGKGRSSRHGDSYQLGMGLLVTLRAFRMHQLDRTFMFVIVMEDPAGKDFDDIMYHYSSDRLPSGTVSIQAKHKQSNDDDGKQGVLTEDLLHARWDSKPKPPFSIAKYFISFLEVDQNLSTTTRSYVLCTNYVLHKSLKGQFIEREQQSDEDMLQFCYDVGATCYQINPEHENKTLEDQLINSALAKLGKLMANDVFHRKEIICKDSLYYTFAGFINKCVDRCDANATGFKFNEVYFNAAPNTHIGIFRTEFAKECQRLMKDGKLKIREILKTAIIRFDQSSLTAALSKEESLEQLISKFYQSFMLVCQTPHEEELMSKAKDLLPKWCSAELVLDKLHTLLFNAMKSATPDPISLTFLQEKFREVDPNVNFTLLKCRSKEYLDSMQQKYPFIQIDPERLKRSKLNSFIASENSGGIYEFKCSLNLDVSSLIVGQTLLLHRYETLFIDSAMHQDKKELLNILDDLMSYLKDVNHPTIKLITFWGKLEAENLCEIKKLCERYHQKVVIVEQILDSVEHFSMDELIGEAKEQLFHDHENQIIFGTVTPLTSIIHEKDDLSFLLNVLEILNQPEKMARYDSIEHNYEQIKPWYIHRQFVPLDSPPEKENITRNGNVTYSANSFGQQAEVHFAEMVHYLHDYDKDTMSDVKKTLALSEETQDPLGCRDDENDGKVYIFLNEAGEGKTTYFTWLAWRLSTYDRSLYVIKLMALEYSTDFERLEECGVDHWNDTQIVRLLYRFIHLALFVPSVCRRTIEETDVHRAEAVRCAELISLSNGRIVLDETKTKDLTAMQLIELRLFREKFNQKQLALILDGFDEIAPYYKDVVMKCFAWFARFERIRSVYLSSRPYDFENDLKNAFQNCKMNRLKMLSRKNVIHVLHKYLSLHIEDYRDCKKDQRVNFLTILYVIITDGLKDSVSVPLLLDMVLLTLRPTIREHVNFKSCRASNRLLGIAKLDKLQLMEQFVARKLEIFNTDKSGMTNSSAKTAVAKKKEEQENKRIKQRHALLAMYALFNSEDRAKLLSGREQAQAIELLEEAMQGEEKTGIISGVRDGIPQFVHRMFAEYFVACWLYQNMARFKQESVFKSQTIWAQPMKQVREFFNRMILQKSEGCDLHRAVVDGSYDLSQNIVKRKLSSLIVKDSVGRLALHVEASNAIIFNDHFLKIIPCEIINQRDELFCWNALDYAFVCNNNIAIGNLLKCSVQLNVEILLDQLFSNDDTDTLIMQGITYAWSLQGCSKVEIADEILSRVVERLLNERMLDIYTARTKLNSLSVLEFCAKFNFDRFFHQLVTQVGAPLMQNMAAGLGDRLFQIAFEQTAHTFIKYLIEQCKLPLPLINDMRGLIDGVKKAIQNGDVELFKILFRQLCLQREIICTAENDLIDDIDKKIFEPFEVEIGLKNECCVYDSGNVKLTVPEYSFSDENVEDYLIEVLVTTAVHVGNVSIVSYILQKTKTIVTNRLIVTIMRLFPKSQPLCHKKSIPAFRYLLHKTIDLRSVDVEGRNLFHMIAQNGCCYMLPCLMEQGFDPNEANPQNGWNGFHYLVSCLDEVGLRVPKTLVRLLPYHANSDWKTAGEDLFNFAINRSQWIVAQLLFQTHCQALSKSRKRSALLSLIKRMLRQHETEIVLKFLLFVWYNSSWNGLSEDGNWHNIYDSLLRRVPVV</sequence>
<protein>
    <submittedName>
        <fullName evidence="1">ANK_REP_REGION domain-containing protein</fullName>
    </submittedName>
</protein>
<dbReference type="VEuPathDB" id="VectorBase:AGAMI1_014430"/>
<evidence type="ECO:0000313" key="1">
    <source>
        <dbReference type="EnsemblMetazoa" id="AGAP029308-PA"/>
    </source>
</evidence>
<dbReference type="EnsemblMetazoa" id="AGAP029308-RA">
    <property type="protein sequence ID" value="AGAP029308-PA"/>
    <property type="gene ID" value="AGAP029308"/>
</dbReference>
<keyword evidence="2" id="KW-1185">Reference proteome</keyword>